<dbReference type="VEuPathDB" id="VectorBase:SCAU014252"/>
<gene>
    <name evidence="2" type="primary">106086583</name>
</gene>
<accession>A0A1I8Q614</accession>
<proteinExistence type="predicted"/>
<evidence type="ECO:0000313" key="3">
    <source>
        <dbReference type="Proteomes" id="UP000095300"/>
    </source>
</evidence>
<evidence type="ECO:0000256" key="1">
    <source>
        <dbReference type="SAM" id="MobiDB-lite"/>
    </source>
</evidence>
<dbReference type="STRING" id="35570.A0A1I8Q614"/>
<sequence>MDSDATYCSEVETLMQISSTSCSQLRSQRRSLRLSQKPPKCYKYLDKRYNWKSSATQPAVSDIDLASNKNSCPNETINGFTSTQALFSSAEIMEDLERIELMEVQQNNDTVMKTLIKRKNESVNQTSPGQVKQYKQEKESQIYWPSQQCLKQNNSAKAYGDQNVESVCKKRGRKSKPKAEDKNLQGVSTTIEAIVPDIHSNNGVQLHHYAYIQKDVPLDLSVEKSKELSNETYNNKLALNGKINISIENTSNMINVVQHRSQNNCRKNDKAGCEDGVITGKKKLPHQQKPVTTAKKNLPKKSQKLKRKPGKEGRLRKTALKKSKCQAEQHFLKAKSEKTIKKQCVPFHQNSFEFKELTDNLENDDFSRISMLPDIYPSHFKYQLPPEAVLTQPLLPMQGNIITPDLTPSFDLKDSTSTSPSIPESLRGIFDTDDLRHLLNIEKASSYRLYDYHVQVLSLVLNVQENYLHDLLKKILKISPSALRSVNKAIKTPFVKDENIFEMPSPRDSQSPQSDLIMSSPNVGEYSRLLVTQINRA</sequence>
<dbReference type="OrthoDB" id="8070074at2759"/>
<organism evidence="2 3">
    <name type="scientific">Stomoxys calcitrans</name>
    <name type="common">Stable fly</name>
    <name type="synonym">Conops calcitrans</name>
    <dbReference type="NCBI Taxonomy" id="35570"/>
    <lineage>
        <taxon>Eukaryota</taxon>
        <taxon>Metazoa</taxon>
        <taxon>Ecdysozoa</taxon>
        <taxon>Arthropoda</taxon>
        <taxon>Hexapoda</taxon>
        <taxon>Insecta</taxon>
        <taxon>Pterygota</taxon>
        <taxon>Neoptera</taxon>
        <taxon>Endopterygota</taxon>
        <taxon>Diptera</taxon>
        <taxon>Brachycera</taxon>
        <taxon>Muscomorpha</taxon>
        <taxon>Muscoidea</taxon>
        <taxon>Muscidae</taxon>
        <taxon>Stomoxys</taxon>
    </lineage>
</organism>
<dbReference type="AlphaFoldDB" id="A0A1I8Q614"/>
<feature type="compositionally biased region" description="Basic residues" evidence="1">
    <location>
        <begin position="297"/>
        <end position="309"/>
    </location>
</feature>
<protein>
    <submittedName>
        <fullName evidence="2">Uncharacterized protein</fullName>
    </submittedName>
</protein>
<feature type="region of interest" description="Disordered" evidence="1">
    <location>
        <begin position="281"/>
        <end position="320"/>
    </location>
</feature>
<dbReference type="Proteomes" id="UP000095300">
    <property type="component" value="Unassembled WGS sequence"/>
</dbReference>
<name>A0A1I8Q614_STOCA</name>
<reference evidence="2" key="1">
    <citation type="submission" date="2020-05" db="UniProtKB">
        <authorList>
            <consortium name="EnsemblMetazoa"/>
        </authorList>
    </citation>
    <scope>IDENTIFICATION</scope>
    <source>
        <strain evidence="2">USDA</strain>
    </source>
</reference>
<evidence type="ECO:0000313" key="2">
    <source>
        <dbReference type="EnsemblMetazoa" id="SCAU014252-PA"/>
    </source>
</evidence>
<dbReference type="EnsemblMetazoa" id="SCAU014252-RA">
    <property type="protein sequence ID" value="SCAU014252-PA"/>
    <property type="gene ID" value="SCAU014252"/>
</dbReference>
<keyword evidence="3" id="KW-1185">Reference proteome</keyword>
<dbReference type="KEGG" id="scac:106086583"/>